<dbReference type="InterPro" id="IPR032710">
    <property type="entry name" value="NTF2-like_dom_sf"/>
</dbReference>
<evidence type="ECO:0000313" key="1">
    <source>
        <dbReference type="EMBL" id="DAB35612.1"/>
    </source>
</evidence>
<dbReference type="Pfam" id="PF07366">
    <property type="entry name" value="SnoaL"/>
    <property type="match status" value="1"/>
</dbReference>
<gene>
    <name evidence="1" type="ORF">CFH80_09245</name>
</gene>
<dbReference type="PANTHER" id="PTHR38436:SF1">
    <property type="entry name" value="ESTER CYCLASE"/>
    <property type="match status" value="1"/>
</dbReference>
<name>A0A2D3W2J1_9BACT</name>
<evidence type="ECO:0000313" key="2">
    <source>
        <dbReference type="Proteomes" id="UP000231638"/>
    </source>
</evidence>
<dbReference type="SUPFAM" id="SSF54427">
    <property type="entry name" value="NTF2-like"/>
    <property type="match status" value="1"/>
</dbReference>
<organism evidence="1 2">
    <name type="scientific">Sulfurospirillum cavolei</name>
    <dbReference type="NCBI Taxonomy" id="366522"/>
    <lineage>
        <taxon>Bacteria</taxon>
        <taxon>Pseudomonadati</taxon>
        <taxon>Campylobacterota</taxon>
        <taxon>Epsilonproteobacteria</taxon>
        <taxon>Campylobacterales</taxon>
        <taxon>Sulfurospirillaceae</taxon>
        <taxon>Sulfurospirillum</taxon>
    </lineage>
</organism>
<dbReference type="Gene3D" id="3.10.450.50">
    <property type="match status" value="1"/>
</dbReference>
<comment type="caution">
    <text evidence="1">The sequence shown here is derived from an EMBL/GenBank/DDBJ whole genome shotgun (WGS) entry which is preliminary data.</text>
</comment>
<proteinExistence type="predicted"/>
<dbReference type="AlphaFoldDB" id="A0A2D3W2J1"/>
<reference evidence="1 2" key="1">
    <citation type="journal article" date="2017" name="Front. Microbiol.">
        <title>Comparative Genomic Analysis of the Class Epsilonproteobacteria and Proposed Reclassification to Epsilonbacteraeota (phyl. nov.).</title>
        <authorList>
            <person name="Waite D.W."/>
            <person name="Vanwonterghem I."/>
            <person name="Rinke C."/>
            <person name="Parks D.H."/>
            <person name="Zhang Y."/>
            <person name="Takai K."/>
            <person name="Sievert S.M."/>
            <person name="Simon J."/>
            <person name="Campbell B.J."/>
            <person name="Hanson T.E."/>
            <person name="Woyke T."/>
            <person name="Klotz M.G."/>
            <person name="Hugenholtz P."/>
        </authorList>
    </citation>
    <scope>NUCLEOTIDE SEQUENCE [LARGE SCALE GENOMIC DNA]</scope>
    <source>
        <strain evidence="1">UBA11420</strain>
    </source>
</reference>
<dbReference type="STRING" id="366522.GCA_001548055_02395"/>
<dbReference type="EMBL" id="DLUG01000238">
    <property type="protein sequence ID" value="DAB35612.1"/>
    <property type="molecule type" value="Genomic_DNA"/>
</dbReference>
<sequence>MAKQIRQLVEEYYDVLWNEKKLDQAHRFFDPSFNFRGSLGMRVDSINGFCDYAKMLFSAFPNLYHVIEDIVVEGDKAAVRLVYTGTHSGKLFGFEPTGNRIRYSGACFFKFENEKIVDAWVLGDLNALYGQINIANSNANA</sequence>
<dbReference type="RefSeq" id="WP_039672107.1">
    <property type="nucleotide sequence ID" value="NZ_AP014724.1"/>
</dbReference>
<dbReference type="InterPro" id="IPR009959">
    <property type="entry name" value="Cyclase_SnoaL-like"/>
</dbReference>
<dbReference type="PANTHER" id="PTHR38436">
    <property type="entry name" value="POLYKETIDE CYCLASE SNOAL-LIKE DOMAIN"/>
    <property type="match status" value="1"/>
</dbReference>
<accession>A0A2D3W2J1</accession>
<protein>
    <submittedName>
        <fullName evidence="1">Ester cyclase</fullName>
    </submittedName>
</protein>
<dbReference type="Proteomes" id="UP000231638">
    <property type="component" value="Unassembled WGS sequence"/>
</dbReference>
<dbReference type="GO" id="GO:0030638">
    <property type="term" value="P:polyketide metabolic process"/>
    <property type="evidence" value="ECO:0007669"/>
    <property type="project" value="InterPro"/>
</dbReference>